<dbReference type="AlphaFoldDB" id="X1NXC8"/>
<dbReference type="EMBL" id="BARV01016118">
    <property type="protein sequence ID" value="GAI23319.1"/>
    <property type="molecule type" value="Genomic_DNA"/>
</dbReference>
<name>X1NXC8_9ZZZZ</name>
<reference evidence="1" key="1">
    <citation type="journal article" date="2014" name="Front. Microbiol.">
        <title>High frequency of phylogenetically diverse reductive dehalogenase-homologous genes in deep subseafloor sedimentary metagenomes.</title>
        <authorList>
            <person name="Kawai M."/>
            <person name="Futagami T."/>
            <person name="Toyoda A."/>
            <person name="Takaki Y."/>
            <person name="Nishi S."/>
            <person name="Hori S."/>
            <person name="Arai W."/>
            <person name="Tsubouchi T."/>
            <person name="Morono Y."/>
            <person name="Uchiyama I."/>
            <person name="Ito T."/>
            <person name="Fujiyama A."/>
            <person name="Inagaki F."/>
            <person name="Takami H."/>
        </authorList>
    </citation>
    <scope>NUCLEOTIDE SEQUENCE</scope>
    <source>
        <strain evidence="1">Expedition CK06-06</strain>
    </source>
</reference>
<evidence type="ECO:0008006" key="2">
    <source>
        <dbReference type="Google" id="ProtNLM"/>
    </source>
</evidence>
<gene>
    <name evidence="1" type="ORF">S06H3_27743</name>
</gene>
<sequence>MTTFCQLLQGAAAEFSSKTAVLMQRGYRIERWSYQYLWEFSERLATYLRGKGLKHGD</sequence>
<organism evidence="1">
    <name type="scientific">marine sediment metagenome</name>
    <dbReference type="NCBI Taxonomy" id="412755"/>
    <lineage>
        <taxon>unclassified sequences</taxon>
        <taxon>metagenomes</taxon>
        <taxon>ecological metagenomes</taxon>
    </lineage>
</organism>
<feature type="non-terminal residue" evidence="1">
    <location>
        <position position="57"/>
    </location>
</feature>
<protein>
    <recommendedName>
        <fullName evidence="2">AMP-dependent synthetase/ligase domain-containing protein</fullName>
    </recommendedName>
</protein>
<dbReference type="SUPFAM" id="SSF56801">
    <property type="entry name" value="Acetyl-CoA synthetase-like"/>
    <property type="match status" value="1"/>
</dbReference>
<dbReference type="Gene3D" id="3.40.50.980">
    <property type="match status" value="1"/>
</dbReference>
<evidence type="ECO:0000313" key="1">
    <source>
        <dbReference type="EMBL" id="GAI23319.1"/>
    </source>
</evidence>
<accession>X1NXC8</accession>
<proteinExistence type="predicted"/>
<comment type="caution">
    <text evidence="1">The sequence shown here is derived from an EMBL/GenBank/DDBJ whole genome shotgun (WGS) entry which is preliminary data.</text>
</comment>